<dbReference type="SUPFAM" id="SSF52540">
    <property type="entry name" value="P-loop containing nucleoside triphosphate hydrolases"/>
    <property type="match status" value="1"/>
</dbReference>
<dbReference type="EMBL" id="JABEQP010000008">
    <property type="protein sequence ID" value="MBB2198403.1"/>
    <property type="molecule type" value="Genomic_DNA"/>
</dbReference>
<evidence type="ECO:0000256" key="2">
    <source>
        <dbReference type="ARBA" id="ARBA00022448"/>
    </source>
</evidence>
<dbReference type="GO" id="GO:0016020">
    <property type="term" value="C:membrane"/>
    <property type="evidence" value="ECO:0007669"/>
    <property type="project" value="InterPro"/>
</dbReference>
<proteinExistence type="inferred from homology"/>
<dbReference type="SUPFAM" id="SSF56784">
    <property type="entry name" value="HAD-like"/>
    <property type="match status" value="1"/>
</dbReference>
<evidence type="ECO:0000313" key="6">
    <source>
        <dbReference type="EMBL" id="MBB2198403.1"/>
    </source>
</evidence>
<dbReference type="AlphaFoldDB" id="A0A7W4K123"/>
<dbReference type="SMART" id="SM00382">
    <property type="entry name" value="AAA"/>
    <property type="match status" value="1"/>
</dbReference>
<gene>
    <name evidence="6" type="ORF">HLH44_13215</name>
</gene>
<reference evidence="6 7" key="1">
    <citation type="submission" date="2020-04" db="EMBL/GenBank/DDBJ databases">
        <title>Description of novel Gluconacetobacter.</title>
        <authorList>
            <person name="Sombolestani A."/>
        </authorList>
    </citation>
    <scope>NUCLEOTIDE SEQUENCE [LARGE SCALE GENOMIC DNA]</scope>
    <source>
        <strain evidence="6 7">LMG 22058</strain>
    </source>
</reference>
<dbReference type="GO" id="GO:0016788">
    <property type="term" value="F:hydrolase activity, acting on ester bonds"/>
    <property type="evidence" value="ECO:0007669"/>
    <property type="project" value="UniProtKB-ARBA"/>
</dbReference>
<sequence>MIRCVDIVKEFHTSSGTKRVLNGVNFTVQRGEKWGILGHNGAGKSTLLRIIGGVEMPTSGHVEMDMSVSWPLAFSGAFQGSLSGLDNLRFIARIYNRDYDEMRRFVDDFSELGQHLREPVKNYSSGMKARLAFALSIAIEFDSYLIDEVAMVGDARFAERCRQELFEKRKDRALVIVSHSMEYIRDVCDHSMVLQDGKMTICNSVQEGIDTYNKLLTGKVLKERTSETDKHYINTFQFPAGEKTVSTDPSSIQNKIVTEEDVELLFQSILKRSVNNDEYRAQCVRSKTTVLEMINQLLNSEEFYLIAKNDVDSRSNSLLVSRSDILGENYRNPTTLRVNQSNIKRVLIVGSCLSEAWANAVPSLEETFETELYLFSNDLPEQPVHPIGSYNFQILQIPIRNVLPDGAFAKIQQGDMQAHQDLLDHVKSATRMLLRSGLRWNQQYGITTFVFSFILPQQNYIGKMLDRYSIENPVHFIEELNKFIAEEIKKYTNVFFYDINDTMASVGRQYINEDMITSFNHGSMIGDFDFEFDQNRLEVVQRAPEIYDAEITLFLKSGWNELIAMYRIVRQVDSVKMVVVDIDDTLWRGVIAEHAPSEMPTTEGWPRAFWETLLLLKRRGIILAIISKNEETVVREAWPHIMGKMISLDDFAVRRINWRQKSENMKEILQIVNVLPNSVVFIDDNPAQRSDIKSIYPDMRVLGGNPILWRHILLAAAETQTSKISSESSNRTEMIKAQVEREDFKNSVSQEEFIKSLDIKYEEIEINDVENEGFFRSFELLNKTNQFNTTGERWSQEACQAAFAQGMKFVSFKVEDKFTAYGLVVVALVQQNEIKQFIMSCRVMGLGVEEHVTRTLLKKMRDAGYSFATARLVETEKNLPCRSIFKANGFALTETQNEISWWEYADLQALRPADI</sequence>
<evidence type="ECO:0000256" key="4">
    <source>
        <dbReference type="ARBA" id="ARBA00022840"/>
    </source>
</evidence>
<dbReference type="InterPro" id="IPR010037">
    <property type="entry name" value="FkbH_domain"/>
</dbReference>
<dbReference type="GO" id="GO:0016887">
    <property type="term" value="F:ATP hydrolysis activity"/>
    <property type="evidence" value="ECO:0007669"/>
    <property type="project" value="InterPro"/>
</dbReference>
<evidence type="ECO:0000256" key="3">
    <source>
        <dbReference type="ARBA" id="ARBA00022741"/>
    </source>
</evidence>
<dbReference type="NCBIfam" id="TIGR01681">
    <property type="entry name" value="HAD-SF-IIIC"/>
    <property type="match status" value="1"/>
</dbReference>
<dbReference type="Gene3D" id="3.40.50.1110">
    <property type="entry name" value="SGNH hydrolase"/>
    <property type="match status" value="1"/>
</dbReference>
<dbReference type="InterPro" id="IPR036412">
    <property type="entry name" value="HAD-like_sf"/>
</dbReference>
<feature type="domain" description="ABC transporter" evidence="5">
    <location>
        <begin position="2"/>
        <end position="221"/>
    </location>
</feature>
<dbReference type="PROSITE" id="PS00211">
    <property type="entry name" value="ABC_TRANSPORTER_1"/>
    <property type="match status" value="1"/>
</dbReference>
<dbReference type="InterPro" id="IPR050683">
    <property type="entry name" value="Bact_Polysacc_Export_ATP-bd"/>
</dbReference>
<organism evidence="6 7">
    <name type="scientific">Gluconacetobacter dulcium</name>
    <dbReference type="NCBI Taxonomy" id="2729096"/>
    <lineage>
        <taxon>Bacteria</taxon>
        <taxon>Pseudomonadati</taxon>
        <taxon>Pseudomonadota</taxon>
        <taxon>Alphaproteobacteria</taxon>
        <taxon>Acetobacterales</taxon>
        <taxon>Acetobacteraceae</taxon>
        <taxon>Gluconacetobacter</taxon>
    </lineage>
</organism>
<dbReference type="InterPro" id="IPR023214">
    <property type="entry name" value="HAD_sf"/>
</dbReference>
<dbReference type="InterPro" id="IPR003593">
    <property type="entry name" value="AAA+_ATPase"/>
</dbReference>
<keyword evidence="3" id="KW-0547">Nucleotide-binding</keyword>
<dbReference type="Gene3D" id="3.40.50.1000">
    <property type="entry name" value="HAD superfamily/HAD-like"/>
    <property type="match status" value="1"/>
</dbReference>
<dbReference type="PANTHER" id="PTHR46743:SF2">
    <property type="entry name" value="TEICHOIC ACIDS EXPORT ATP-BINDING PROTEIN TAGH"/>
    <property type="match status" value="1"/>
</dbReference>
<accession>A0A7W4K123</accession>
<dbReference type="CDD" id="cd03220">
    <property type="entry name" value="ABC_KpsT_Wzt"/>
    <property type="match status" value="1"/>
</dbReference>
<protein>
    <submittedName>
        <fullName evidence="6">HAD-IIIC family phosphatase</fullName>
    </submittedName>
</protein>
<dbReference type="GO" id="GO:0005524">
    <property type="term" value="F:ATP binding"/>
    <property type="evidence" value="ECO:0007669"/>
    <property type="project" value="UniProtKB-KW"/>
</dbReference>
<dbReference type="InterPro" id="IPR027417">
    <property type="entry name" value="P-loop_NTPase"/>
</dbReference>
<keyword evidence="4" id="KW-0067">ATP-binding</keyword>
<dbReference type="InterPro" id="IPR036514">
    <property type="entry name" value="SGNH_hydro_sf"/>
</dbReference>
<dbReference type="Pfam" id="PF00005">
    <property type="entry name" value="ABC_tran"/>
    <property type="match status" value="1"/>
</dbReference>
<name>A0A7W4K123_9PROT</name>
<evidence type="ECO:0000259" key="5">
    <source>
        <dbReference type="PROSITE" id="PS50893"/>
    </source>
</evidence>
<evidence type="ECO:0000313" key="7">
    <source>
        <dbReference type="Proteomes" id="UP000530320"/>
    </source>
</evidence>
<dbReference type="InterPro" id="IPR003439">
    <property type="entry name" value="ABC_transporter-like_ATP-bd"/>
</dbReference>
<evidence type="ECO:0000256" key="1">
    <source>
        <dbReference type="ARBA" id="ARBA00005417"/>
    </source>
</evidence>
<comment type="caution">
    <text evidence="6">The sequence shown here is derived from an EMBL/GenBank/DDBJ whole genome shotgun (WGS) entry which is preliminary data.</text>
</comment>
<dbReference type="Gene3D" id="3.40.50.300">
    <property type="entry name" value="P-loop containing nucleotide triphosphate hydrolases"/>
    <property type="match status" value="1"/>
</dbReference>
<dbReference type="InterPro" id="IPR017871">
    <property type="entry name" value="ABC_transporter-like_CS"/>
</dbReference>
<dbReference type="InterPro" id="IPR010033">
    <property type="entry name" value="HAD_SF_ppase_IIIC"/>
</dbReference>
<dbReference type="Proteomes" id="UP000530320">
    <property type="component" value="Unassembled WGS sequence"/>
</dbReference>
<dbReference type="NCBIfam" id="TIGR01686">
    <property type="entry name" value="FkbH"/>
    <property type="match status" value="1"/>
</dbReference>
<keyword evidence="2" id="KW-0813">Transport</keyword>
<dbReference type="PROSITE" id="PS50893">
    <property type="entry name" value="ABC_TRANSPORTER_2"/>
    <property type="match status" value="1"/>
</dbReference>
<dbReference type="GO" id="GO:0140359">
    <property type="term" value="F:ABC-type transporter activity"/>
    <property type="evidence" value="ECO:0007669"/>
    <property type="project" value="InterPro"/>
</dbReference>
<comment type="similarity">
    <text evidence="1">Belongs to the ABC transporter superfamily.</text>
</comment>
<dbReference type="PANTHER" id="PTHR46743">
    <property type="entry name" value="TEICHOIC ACIDS EXPORT ATP-BINDING PROTEIN TAGH"/>
    <property type="match status" value="1"/>
</dbReference>
<dbReference type="InterPro" id="IPR015860">
    <property type="entry name" value="ABC_transpr_TagH-like"/>
</dbReference>